<keyword evidence="1" id="KW-1133">Transmembrane helix</keyword>
<comment type="caution">
    <text evidence="3">The sequence shown here is derived from an EMBL/GenBank/DDBJ whole genome shotgun (WGS) entry which is preliminary data.</text>
</comment>
<protein>
    <recommendedName>
        <fullName evidence="2">PH domain-containing protein</fullName>
    </recommendedName>
</protein>
<dbReference type="InterPro" id="IPR058916">
    <property type="entry name" value="PH_40"/>
</dbReference>
<feature type="transmembrane region" description="Helical" evidence="1">
    <location>
        <begin position="12"/>
        <end position="34"/>
    </location>
</feature>
<evidence type="ECO:0000313" key="3">
    <source>
        <dbReference type="EMBL" id="KAA8478228.1"/>
    </source>
</evidence>
<keyword evidence="1" id="KW-0472">Membrane</keyword>
<feature type="domain" description="PH" evidence="2">
    <location>
        <begin position="3"/>
        <end position="140"/>
    </location>
</feature>
<feature type="transmembrane region" description="Helical" evidence="1">
    <location>
        <begin position="40"/>
        <end position="59"/>
    </location>
</feature>
<keyword evidence="1" id="KW-0812">Transmembrane</keyword>
<organism evidence="3 4">
    <name type="scientific">Arcticibacter tournemirensis</name>
    <dbReference type="NCBI Taxonomy" id="699437"/>
    <lineage>
        <taxon>Bacteria</taxon>
        <taxon>Pseudomonadati</taxon>
        <taxon>Bacteroidota</taxon>
        <taxon>Sphingobacteriia</taxon>
        <taxon>Sphingobacteriales</taxon>
        <taxon>Sphingobacteriaceae</taxon>
        <taxon>Arcticibacter</taxon>
    </lineage>
</organism>
<name>A0A5M9GZF7_9SPHI</name>
<dbReference type="Pfam" id="PF26566">
    <property type="entry name" value="PH_40"/>
    <property type="match status" value="1"/>
</dbReference>
<accession>A0A5M9GZF7</accession>
<dbReference type="RefSeq" id="WP_141815046.1">
    <property type="nucleotide sequence ID" value="NZ_VFPL01000001.1"/>
</dbReference>
<evidence type="ECO:0000256" key="1">
    <source>
        <dbReference type="SAM" id="Phobius"/>
    </source>
</evidence>
<evidence type="ECO:0000259" key="2">
    <source>
        <dbReference type="Pfam" id="PF26566"/>
    </source>
</evidence>
<dbReference type="OrthoDB" id="1358159at2"/>
<dbReference type="Proteomes" id="UP000322918">
    <property type="component" value="Unassembled WGS sequence"/>
</dbReference>
<gene>
    <name evidence="3" type="ORF">F1649_17995</name>
</gene>
<evidence type="ECO:0000313" key="4">
    <source>
        <dbReference type="Proteomes" id="UP000322918"/>
    </source>
</evidence>
<reference evidence="3 4" key="1">
    <citation type="submission" date="2019-09" db="EMBL/GenBank/DDBJ databases">
        <title>Pararcticibacter amylolyticus gen. nov., sp. nov., isolated from a rottenly hemp rope, and reclassification of Pedobacter tournemirensis as Pararcticibacter tournemirensis comb. nov.</title>
        <authorList>
            <person name="Cai Y."/>
        </authorList>
    </citation>
    <scope>NUCLEOTIDE SEQUENCE [LARGE SCALE GENOMIC DNA]</scope>
    <source>
        <strain evidence="3 4">TF5-37.2-LB10</strain>
    </source>
</reference>
<proteinExistence type="predicted"/>
<sequence>MKYIVTVKKHFMVLESAIIGHVLLIAMIFYFYCLTDNQDGVLVILGVTYLISMLPAFFLHIEYYTANKHDTVDIDTLSKTITFNDGQPVSFNDVEKVVLYMPPVWHRKGFIRLLPFEDYHYAKIMMKSGEQFTFTCLLASKVEEVMKTMRGVLIEKKKRVIASALFE</sequence>
<dbReference type="AlphaFoldDB" id="A0A5M9GZF7"/>
<dbReference type="EMBL" id="VWNE01000034">
    <property type="protein sequence ID" value="KAA8478228.1"/>
    <property type="molecule type" value="Genomic_DNA"/>
</dbReference>
<keyword evidence="4" id="KW-1185">Reference proteome</keyword>